<accession>A0A0D0DUS1</accession>
<keyword evidence="2" id="KW-1185">Reference proteome</keyword>
<dbReference type="InParanoid" id="A0A0D0DUS1"/>
<protein>
    <submittedName>
        <fullName evidence="1">Uncharacterized protein</fullName>
    </submittedName>
</protein>
<reference evidence="2" key="2">
    <citation type="submission" date="2015-01" db="EMBL/GenBank/DDBJ databases">
        <title>Evolutionary Origins and Diversification of the Mycorrhizal Mutualists.</title>
        <authorList>
            <consortium name="DOE Joint Genome Institute"/>
            <consortium name="Mycorrhizal Genomics Consortium"/>
            <person name="Kohler A."/>
            <person name="Kuo A."/>
            <person name="Nagy L.G."/>
            <person name="Floudas D."/>
            <person name="Copeland A."/>
            <person name="Barry K.W."/>
            <person name="Cichocki N."/>
            <person name="Veneault-Fourrey C."/>
            <person name="LaButti K."/>
            <person name="Lindquist E.A."/>
            <person name="Lipzen A."/>
            <person name="Lundell T."/>
            <person name="Morin E."/>
            <person name="Murat C."/>
            <person name="Riley R."/>
            <person name="Ohm R."/>
            <person name="Sun H."/>
            <person name="Tunlid A."/>
            <person name="Henrissat B."/>
            <person name="Grigoriev I.V."/>
            <person name="Hibbett D.S."/>
            <person name="Martin F."/>
        </authorList>
    </citation>
    <scope>NUCLEOTIDE SEQUENCE [LARGE SCALE GENOMIC DNA]</scope>
    <source>
        <strain evidence="2">Ve08.2h10</strain>
    </source>
</reference>
<evidence type="ECO:0000313" key="2">
    <source>
        <dbReference type="Proteomes" id="UP000054538"/>
    </source>
</evidence>
<gene>
    <name evidence="1" type="ORF">PAXRUDRAFT_547187</name>
</gene>
<reference evidence="1 2" key="1">
    <citation type="submission" date="2014-04" db="EMBL/GenBank/DDBJ databases">
        <authorList>
            <consortium name="DOE Joint Genome Institute"/>
            <person name="Kuo A."/>
            <person name="Kohler A."/>
            <person name="Jargeat P."/>
            <person name="Nagy L.G."/>
            <person name="Floudas D."/>
            <person name="Copeland A."/>
            <person name="Barry K.W."/>
            <person name="Cichocki N."/>
            <person name="Veneault-Fourrey C."/>
            <person name="LaButti K."/>
            <person name="Lindquist E.A."/>
            <person name="Lipzen A."/>
            <person name="Lundell T."/>
            <person name="Morin E."/>
            <person name="Murat C."/>
            <person name="Sun H."/>
            <person name="Tunlid A."/>
            <person name="Henrissat B."/>
            <person name="Grigoriev I.V."/>
            <person name="Hibbett D.S."/>
            <person name="Martin F."/>
            <person name="Nordberg H.P."/>
            <person name="Cantor M.N."/>
            <person name="Hua S.X."/>
        </authorList>
    </citation>
    <scope>NUCLEOTIDE SEQUENCE [LARGE SCALE GENOMIC DNA]</scope>
    <source>
        <strain evidence="1 2">Ve08.2h10</strain>
    </source>
</reference>
<dbReference type="Proteomes" id="UP000054538">
    <property type="component" value="Unassembled WGS sequence"/>
</dbReference>
<organism evidence="1 2">
    <name type="scientific">Paxillus rubicundulus Ve08.2h10</name>
    <dbReference type="NCBI Taxonomy" id="930991"/>
    <lineage>
        <taxon>Eukaryota</taxon>
        <taxon>Fungi</taxon>
        <taxon>Dikarya</taxon>
        <taxon>Basidiomycota</taxon>
        <taxon>Agaricomycotina</taxon>
        <taxon>Agaricomycetes</taxon>
        <taxon>Agaricomycetidae</taxon>
        <taxon>Boletales</taxon>
        <taxon>Paxilineae</taxon>
        <taxon>Paxillaceae</taxon>
        <taxon>Paxillus</taxon>
    </lineage>
</organism>
<name>A0A0D0DUS1_9AGAM</name>
<proteinExistence type="predicted"/>
<sequence length="117" mass="12745">MSTAVSAVSAPLACKHQPFPAAQCPCSPPASGPPIIYDITWQRLASCTTTISSFYVTSSSSGRQLELHPSSCAVRCITSTYPTFKIQEFPIEHENSFLKVSKTDYSVTLFRNIKPAL</sequence>
<dbReference type="HOGENOM" id="CLU_2085550_0_0_1"/>
<evidence type="ECO:0000313" key="1">
    <source>
        <dbReference type="EMBL" id="KIK92911.1"/>
    </source>
</evidence>
<dbReference type="AlphaFoldDB" id="A0A0D0DUS1"/>
<dbReference type="EMBL" id="KN825231">
    <property type="protein sequence ID" value="KIK92911.1"/>
    <property type="molecule type" value="Genomic_DNA"/>
</dbReference>